<gene>
    <name evidence="4" type="ORF">D7294_18170</name>
</gene>
<dbReference type="Proteomes" id="UP000272474">
    <property type="component" value="Unassembled WGS sequence"/>
</dbReference>
<feature type="chain" id="PRO_5017296284" description="Right handed beta helix domain-containing protein" evidence="2">
    <location>
        <begin position="25"/>
        <end position="369"/>
    </location>
</feature>
<evidence type="ECO:0000313" key="4">
    <source>
        <dbReference type="EMBL" id="RKN40524.1"/>
    </source>
</evidence>
<name>A0A3A9YXZ6_9ACTN</name>
<feature type="signal peptide" evidence="2">
    <location>
        <begin position="1"/>
        <end position="24"/>
    </location>
</feature>
<feature type="compositionally biased region" description="Low complexity" evidence="1">
    <location>
        <begin position="31"/>
        <end position="44"/>
    </location>
</feature>
<proteinExistence type="predicted"/>
<evidence type="ECO:0000259" key="3">
    <source>
        <dbReference type="Pfam" id="PF13229"/>
    </source>
</evidence>
<dbReference type="AlphaFoldDB" id="A0A3A9YXZ6"/>
<dbReference type="OrthoDB" id="264773at2"/>
<evidence type="ECO:0000313" key="5">
    <source>
        <dbReference type="Proteomes" id="UP000272474"/>
    </source>
</evidence>
<dbReference type="Pfam" id="PF13229">
    <property type="entry name" value="Beta_helix"/>
    <property type="match status" value="1"/>
</dbReference>
<keyword evidence="5" id="KW-1185">Reference proteome</keyword>
<organism evidence="4 5">
    <name type="scientific">Streptomyces hoynatensis</name>
    <dbReference type="NCBI Taxonomy" id="1141874"/>
    <lineage>
        <taxon>Bacteria</taxon>
        <taxon>Bacillati</taxon>
        <taxon>Actinomycetota</taxon>
        <taxon>Actinomycetes</taxon>
        <taxon>Kitasatosporales</taxon>
        <taxon>Streptomycetaceae</taxon>
        <taxon>Streptomyces</taxon>
    </lineage>
</organism>
<accession>A0A3A9YXZ6</accession>
<reference evidence="4 5" key="1">
    <citation type="journal article" date="2014" name="Int. J. Syst. Evol. Microbiol.">
        <title>Streptomyces hoynatensis sp. nov., isolated from deep marine sediment.</title>
        <authorList>
            <person name="Veyisoglu A."/>
            <person name="Sahin N."/>
        </authorList>
    </citation>
    <scope>NUCLEOTIDE SEQUENCE [LARGE SCALE GENOMIC DNA]</scope>
    <source>
        <strain evidence="4 5">KCTC 29097</strain>
    </source>
</reference>
<evidence type="ECO:0000256" key="2">
    <source>
        <dbReference type="SAM" id="SignalP"/>
    </source>
</evidence>
<dbReference type="SUPFAM" id="SSF51126">
    <property type="entry name" value="Pectin lyase-like"/>
    <property type="match status" value="1"/>
</dbReference>
<dbReference type="InterPro" id="IPR011050">
    <property type="entry name" value="Pectin_lyase_fold/virulence"/>
</dbReference>
<sequence>MRRALAVLAAAAAALLAPALPAHAAHAPQAAQAVHAAQAPQAAEAAEEAEEEAAPEPGAARTVEVADAAELAAALAGAEPGDTISLAPGEYAGPFTATASGTEEEPITLTGPREAVLSAASGYGLHLDGADHWTLTGFTVSGAPKGIVLDEADHVLIAEVEVSHTGTEAVHFRSGSADGVIRDSFIHDTGLTQPQYGEGVYIGSAVSHWGDFGEDGGTGPDRSDRVQVLGNTFGPGVAAEHVDVKEGTRDGVLRGNTFVGDGMSGENYADSWVDVKGDGYLIESNTGSFGGEGALLDGYQTHTAVEGYGCGNTFRANDSDLGGAAGYAIHVTNQSRCAAAPQVVTADNTVTGAGSGLTNIEVTPADPAA</sequence>
<dbReference type="Gene3D" id="2.160.20.10">
    <property type="entry name" value="Single-stranded right-handed beta-helix, Pectin lyase-like"/>
    <property type="match status" value="1"/>
</dbReference>
<evidence type="ECO:0000256" key="1">
    <source>
        <dbReference type="SAM" id="MobiDB-lite"/>
    </source>
</evidence>
<keyword evidence="2" id="KW-0732">Signal</keyword>
<dbReference type="EMBL" id="RBAL01000010">
    <property type="protein sequence ID" value="RKN40524.1"/>
    <property type="molecule type" value="Genomic_DNA"/>
</dbReference>
<protein>
    <recommendedName>
        <fullName evidence="3">Right handed beta helix domain-containing protein</fullName>
    </recommendedName>
</protein>
<feature type="region of interest" description="Disordered" evidence="1">
    <location>
        <begin position="31"/>
        <end position="61"/>
    </location>
</feature>
<dbReference type="InterPro" id="IPR039448">
    <property type="entry name" value="Beta_helix"/>
</dbReference>
<dbReference type="InterPro" id="IPR012334">
    <property type="entry name" value="Pectin_lyas_fold"/>
</dbReference>
<feature type="domain" description="Right handed beta helix" evidence="3">
    <location>
        <begin position="124"/>
        <end position="199"/>
    </location>
</feature>
<comment type="caution">
    <text evidence="4">The sequence shown here is derived from an EMBL/GenBank/DDBJ whole genome shotgun (WGS) entry which is preliminary data.</text>
</comment>
<feature type="compositionally biased region" description="Acidic residues" evidence="1">
    <location>
        <begin position="45"/>
        <end position="54"/>
    </location>
</feature>